<dbReference type="Proteomes" id="UP001597402">
    <property type="component" value="Unassembled WGS sequence"/>
</dbReference>
<evidence type="ECO:0000256" key="1">
    <source>
        <dbReference type="SAM" id="Phobius"/>
    </source>
</evidence>
<keyword evidence="1" id="KW-0812">Transmembrane</keyword>
<proteinExistence type="predicted"/>
<comment type="caution">
    <text evidence="2">The sequence shown here is derived from an EMBL/GenBank/DDBJ whole genome shotgun (WGS) entry which is preliminary data.</text>
</comment>
<keyword evidence="1" id="KW-1133">Transmembrane helix</keyword>
<gene>
    <name evidence="2" type="ORF">ACFSHS_20190</name>
</gene>
<feature type="transmembrane region" description="Helical" evidence="1">
    <location>
        <begin position="29"/>
        <end position="46"/>
    </location>
</feature>
<dbReference type="RefSeq" id="WP_376880055.1">
    <property type="nucleotide sequence ID" value="NZ_JBHUHP010000030.1"/>
</dbReference>
<sequence>MLRVLGLLLVVWLVLTVIGAVVKGLFWLAVLGLVFFVATAALGWNKRHPELPGRRR</sequence>
<accession>A0ABW4XEL8</accession>
<dbReference type="EMBL" id="JBHUHP010000030">
    <property type="protein sequence ID" value="MFD2093891.1"/>
    <property type="molecule type" value="Genomic_DNA"/>
</dbReference>
<organism evidence="2 3">
    <name type="scientific">Blastococcus deserti</name>
    <dbReference type="NCBI Taxonomy" id="2259033"/>
    <lineage>
        <taxon>Bacteria</taxon>
        <taxon>Bacillati</taxon>
        <taxon>Actinomycetota</taxon>
        <taxon>Actinomycetes</taxon>
        <taxon>Geodermatophilales</taxon>
        <taxon>Geodermatophilaceae</taxon>
        <taxon>Blastococcus</taxon>
    </lineage>
</organism>
<protein>
    <submittedName>
        <fullName evidence="2">Uncharacterized protein</fullName>
    </submittedName>
</protein>
<name>A0ABW4XEL8_9ACTN</name>
<reference evidence="3" key="1">
    <citation type="journal article" date="2019" name="Int. J. Syst. Evol. Microbiol.">
        <title>The Global Catalogue of Microorganisms (GCM) 10K type strain sequencing project: providing services to taxonomists for standard genome sequencing and annotation.</title>
        <authorList>
            <consortium name="The Broad Institute Genomics Platform"/>
            <consortium name="The Broad Institute Genome Sequencing Center for Infectious Disease"/>
            <person name="Wu L."/>
            <person name="Ma J."/>
        </authorList>
    </citation>
    <scope>NUCLEOTIDE SEQUENCE [LARGE SCALE GENOMIC DNA]</scope>
    <source>
        <strain evidence="3">JCM 3338</strain>
    </source>
</reference>
<keyword evidence="1" id="KW-0472">Membrane</keyword>
<evidence type="ECO:0000313" key="3">
    <source>
        <dbReference type="Proteomes" id="UP001597402"/>
    </source>
</evidence>
<evidence type="ECO:0000313" key="2">
    <source>
        <dbReference type="EMBL" id="MFD2093891.1"/>
    </source>
</evidence>
<keyword evidence="3" id="KW-1185">Reference proteome</keyword>